<proteinExistence type="predicted"/>
<name>A0AAW2ZN54_9EUKA</name>
<dbReference type="Proteomes" id="UP001431209">
    <property type="component" value="Unassembled WGS sequence"/>
</dbReference>
<evidence type="ECO:0000313" key="2">
    <source>
        <dbReference type="EMBL" id="KAL0490131.1"/>
    </source>
</evidence>
<organism evidence="2 3">
    <name type="scientific">Acrasis kona</name>
    <dbReference type="NCBI Taxonomy" id="1008807"/>
    <lineage>
        <taxon>Eukaryota</taxon>
        <taxon>Discoba</taxon>
        <taxon>Heterolobosea</taxon>
        <taxon>Tetramitia</taxon>
        <taxon>Eutetramitia</taxon>
        <taxon>Acrasidae</taxon>
        <taxon>Acrasis</taxon>
    </lineage>
</organism>
<sequence length="141" mass="16162">MSLSQAACPQPYQQEPSSQYGSSSQVITTKMFKSWLANQQFKRRKSMETGEQLRLFREQQNMYGVCVQSENPNVTGEVIYRLNHNKVMEPNAQWTGQEAFVVREETMDDLLSEGLHRVGSLKFEHEVYNSNNGVDDSIHGL</sequence>
<reference evidence="2 3" key="1">
    <citation type="submission" date="2024-03" db="EMBL/GenBank/DDBJ databases">
        <title>The Acrasis kona genome and developmental transcriptomes reveal deep origins of eukaryotic multicellular pathways.</title>
        <authorList>
            <person name="Sheikh S."/>
            <person name="Fu C.-J."/>
            <person name="Brown M.W."/>
            <person name="Baldauf S.L."/>
        </authorList>
    </citation>
    <scope>NUCLEOTIDE SEQUENCE [LARGE SCALE GENOMIC DNA]</scope>
    <source>
        <strain evidence="2 3">ATCC MYA-3509</strain>
    </source>
</reference>
<gene>
    <name evidence="2" type="ORF">AKO1_009355</name>
</gene>
<protein>
    <submittedName>
        <fullName evidence="2">DNA mismatch repair protein</fullName>
    </submittedName>
</protein>
<keyword evidence="3" id="KW-1185">Reference proteome</keyword>
<comment type="caution">
    <text evidence="2">The sequence shown here is derived from an EMBL/GenBank/DDBJ whole genome shotgun (WGS) entry which is preliminary data.</text>
</comment>
<evidence type="ECO:0000313" key="3">
    <source>
        <dbReference type="Proteomes" id="UP001431209"/>
    </source>
</evidence>
<dbReference type="EMBL" id="JAOPGA020001645">
    <property type="protein sequence ID" value="KAL0490131.1"/>
    <property type="molecule type" value="Genomic_DNA"/>
</dbReference>
<feature type="region of interest" description="Disordered" evidence="1">
    <location>
        <begin position="1"/>
        <end position="23"/>
    </location>
</feature>
<evidence type="ECO:0000256" key="1">
    <source>
        <dbReference type="SAM" id="MobiDB-lite"/>
    </source>
</evidence>
<feature type="compositionally biased region" description="Low complexity" evidence="1">
    <location>
        <begin position="9"/>
        <end position="23"/>
    </location>
</feature>
<accession>A0AAW2ZN54</accession>
<dbReference type="AlphaFoldDB" id="A0AAW2ZN54"/>